<feature type="compositionally biased region" description="Low complexity" evidence="1">
    <location>
        <begin position="30"/>
        <end position="39"/>
    </location>
</feature>
<dbReference type="Proteomes" id="UP000811609">
    <property type="component" value="Chromosome 15"/>
</dbReference>
<accession>A0A8T1NAP7</accession>
<sequence length="66" mass="7033">MCRSRTHSEDLPPKSPMPNTSAAEKHKAPDAASSQAAASPPHPHRSNNIGKLGDSPLTLAKNFYDP</sequence>
<gene>
    <name evidence="2" type="ORF">CIPAW_15G124700</name>
</gene>
<reference evidence="2" key="1">
    <citation type="submission" date="2020-12" db="EMBL/GenBank/DDBJ databases">
        <title>WGS assembly of Carya illinoinensis cv. Pawnee.</title>
        <authorList>
            <person name="Platts A."/>
            <person name="Shu S."/>
            <person name="Wright S."/>
            <person name="Barry K."/>
            <person name="Edger P."/>
            <person name="Pires J.C."/>
            <person name="Schmutz J."/>
        </authorList>
    </citation>
    <scope>NUCLEOTIDE SEQUENCE</scope>
    <source>
        <tissue evidence="2">Leaf</tissue>
    </source>
</reference>
<evidence type="ECO:0000256" key="1">
    <source>
        <dbReference type="SAM" id="MobiDB-lite"/>
    </source>
</evidence>
<proteinExistence type="predicted"/>
<keyword evidence="3" id="KW-1185">Reference proteome</keyword>
<evidence type="ECO:0000313" key="2">
    <source>
        <dbReference type="EMBL" id="KAG6627395.1"/>
    </source>
</evidence>
<protein>
    <submittedName>
        <fullName evidence="2">Uncharacterized protein</fullName>
    </submittedName>
</protein>
<name>A0A8T1NAP7_CARIL</name>
<evidence type="ECO:0000313" key="3">
    <source>
        <dbReference type="Proteomes" id="UP000811609"/>
    </source>
</evidence>
<feature type="compositionally biased region" description="Basic and acidic residues" evidence="1">
    <location>
        <begin position="1"/>
        <end position="12"/>
    </location>
</feature>
<feature type="region of interest" description="Disordered" evidence="1">
    <location>
        <begin position="1"/>
        <end position="66"/>
    </location>
</feature>
<dbReference type="AlphaFoldDB" id="A0A8T1NAP7"/>
<dbReference type="EMBL" id="CM031823">
    <property type="protein sequence ID" value="KAG6627395.1"/>
    <property type="molecule type" value="Genomic_DNA"/>
</dbReference>
<comment type="caution">
    <text evidence="2">The sequence shown here is derived from an EMBL/GenBank/DDBJ whole genome shotgun (WGS) entry which is preliminary data.</text>
</comment>
<organism evidence="2 3">
    <name type="scientific">Carya illinoinensis</name>
    <name type="common">Pecan</name>
    <dbReference type="NCBI Taxonomy" id="32201"/>
    <lineage>
        <taxon>Eukaryota</taxon>
        <taxon>Viridiplantae</taxon>
        <taxon>Streptophyta</taxon>
        <taxon>Embryophyta</taxon>
        <taxon>Tracheophyta</taxon>
        <taxon>Spermatophyta</taxon>
        <taxon>Magnoliopsida</taxon>
        <taxon>eudicotyledons</taxon>
        <taxon>Gunneridae</taxon>
        <taxon>Pentapetalae</taxon>
        <taxon>rosids</taxon>
        <taxon>fabids</taxon>
        <taxon>Fagales</taxon>
        <taxon>Juglandaceae</taxon>
        <taxon>Carya</taxon>
    </lineage>
</organism>